<evidence type="ECO:0000313" key="1">
    <source>
        <dbReference type="EMBL" id="KAJ1679797.1"/>
    </source>
</evidence>
<organism evidence="1 2">
    <name type="scientific">Spiromyces aspiralis</name>
    <dbReference type="NCBI Taxonomy" id="68401"/>
    <lineage>
        <taxon>Eukaryota</taxon>
        <taxon>Fungi</taxon>
        <taxon>Fungi incertae sedis</taxon>
        <taxon>Zoopagomycota</taxon>
        <taxon>Kickxellomycotina</taxon>
        <taxon>Kickxellomycetes</taxon>
        <taxon>Kickxellales</taxon>
        <taxon>Kickxellaceae</taxon>
        <taxon>Spiromyces</taxon>
    </lineage>
</organism>
<comment type="caution">
    <text evidence="1">The sequence shown here is derived from an EMBL/GenBank/DDBJ whole genome shotgun (WGS) entry which is preliminary data.</text>
</comment>
<dbReference type="Proteomes" id="UP001145114">
    <property type="component" value="Unassembled WGS sequence"/>
</dbReference>
<keyword evidence="1" id="KW-0238">DNA-binding</keyword>
<name>A0ACC1HX46_9FUNG</name>
<keyword evidence="2" id="KW-1185">Reference proteome</keyword>
<accession>A0ACC1HX46</accession>
<evidence type="ECO:0000313" key="2">
    <source>
        <dbReference type="Proteomes" id="UP001145114"/>
    </source>
</evidence>
<sequence>MPNNYDVSVASPSPALSSSPSSCLGLPSSTPTAASSHAQQPAVPDNATTSNPSSSPSASLIGVPPFTTNAPPAVSYHCQVSGQAASSQTTPNPADRSNLCTIIPGVAPGIATTAAGLDRQNHYSQQQQQQSSSLPQQKARREFKCHVCQYKDCGKAFTQLGNLKTHERKHTGEKPFKCDVVGCGKRFTQGGNLKVQHISHTPVKMTSSAAPPSPWIQNLY</sequence>
<gene>
    <name evidence="1" type="primary">AZF1</name>
    <name evidence="1" type="ORF">EV182_001308</name>
</gene>
<dbReference type="EMBL" id="JAMZIH010000175">
    <property type="protein sequence ID" value="KAJ1679797.1"/>
    <property type="molecule type" value="Genomic_DNA"/>
</dbReference>
<protein>
    <submittedName>
        <fullName evidence="1">DNA-binding transcription factor</fullName>
    </submittedName>
</protein>
<proteinExistence type="predicted"/>
<reference evidence="1" key="1">
    <citation type="submission" date="2022-06" db="EMBL/GenBank/DDBJ databases">
        <title>Phylogenomic reconstructions and comparative analyses of Kickxellomycotina fungi.</title>
        <authorList>
            <person name="Reynolds N.K."/>
            <person name="Stajich J.E."/>
            <person name="Barry K."/>
            <person name="Grigoriev I.V."/>
            <person name="Crous P."/>
            <person name="Smith M.E."/>
        </authorList>
    </citation>
    <scope>NUCLEOTIDE SEQUENCE</scope>
    <source>
        <strain evidence="1">RSA 2271</strain>
    </source>
</reference>